<proteinExistence type="predicted"/>
<evidence type="ECO:0000313" key="2">
    <source>
        <dbReference type="EMBL" id="QDR81815.1"/>
    </source>
</evidence>
<gene>
    <name evidence="2" type="ORF">SPTER_32300</name>
</gene>
<dbReference type="Proteomes" id="UP000320776">
    <property type="component" value="Chromosome"/>
</dbReference>
<sequence>MTKYRNILRLSKMGLSQRSIASSCQCSRNTVADVLSRADQKGVLWPLPEDVGDPDLQLMLFPERIQVSPRRIPDSEHIHREMAKSGVTLSLLWSEYCEACRLSNEIPLKYTQYCNYYRKFAATTKATMHISRKPGEQLEVDWAGQTAAIVDRDTGELCGVPRSIDRKSTRIT</sequence>
<reference evidence="2 3" key="1">
    <citation type="submission" date="2019-02" db="EMBL/GenBank/DDBJ databases">
        <title>Closed genome of Sporomusa termitida DSM 4440.</title>
        <authorList>
            <person name="Poehlein A."/>
            <person name="Daniel R."/>
        </authorList>
    </citation>
    <scope>NUCLEOTIDE SEQUENCE [LARGE SCALE GENOMIC DNA]</scope>
    <source>
        <strain evidence="2 3">DSM 4440</strain>
    </source>
</reference>
<dbReference type="PROSITE" id="PS50532">
    <property type="entry name" value="HTH_IS408"/>
    <property type="match status" value="1"/>
</dbReference>
<organism evidence="2 3">
    <name type="scientific">Sporomusa termitida</name>
    <dbReference type="NCBI Taxonomy" id="2377"/>
    <lineage>
        <taxon>Bacteria</taxon>
        <taxon>Bacillati</taxon>
        <taxon>Bacillota</taxon>
        <taxon>Negativicutes</taxon>
        <taxon>Selenomonadales</taxon>
        <taxon>Sporomusaceae</taxon>
        <taxon>Sporomusa</taxon>
    </lineage>
</organism>
<feature type="domain" description="HTH IS408-type" evidence="1">
    <location>
        <begin position="4"/>
        <end position="82"/>
    </location>
</feature>
<accession>A0A517DWT1</accession>
<protein>
    <recommendedName>
        <fullName evidence="1">HTH IS408-type domain-containing protein</fullName>
    </recommendedName>
</protein>
<dbReference type="EMBL" id="CP036259">
    <property type="protein sequence ID" value="QDR81815.1"/>
    <property type="molecule type" value="Genomic_DNA"/>
</dbReference>
<name>A0A517DWT1_9FIRM</name>
<evidence type="ECO:0000313" key="3">
    <source>
        <dbReference type="Proteomes" id="UP000320776"/>
    </source>
</evidence>
<dbReference type="AlphaFoldDB" id="A0A517DWT1"/>
<dbReference type="KEGG" id="sted:SPTER_32300"/>
<evidence type="ECO:0000259" key="1">
    <source>
        <dbReference type="PROSITE" id="PS50532"/>
    </source>
</evidence>
<dbReference type="InterPro" id="IPR017895">
    <property type="entry name" value="HTH_IS408/IS1162_type"/>
</dbReference>
<keyword evidence="3" id="KW-1185">Reference proteome</keyword>